<dbReference type="InterPro" id="IPR033133">
    <property type="entry name" value="PUM-HD"/>
</dbReference>
<evidence type="ECO:0000256" key="2">
    <source>
        <dbReference type="ARBA" id="ARBA00022845"/>
    </source>
</evidence>
<name>A0A9Q0F7T5_9ROSI</name>
<dbReference type="GO" id="GO:0005737">
    <property type="term" value="C:cytoplasm"/>
    <property type="evidence" value="ECO:0007669"/>
    <property type="project" value="TreeGrafter"/>
</dbReference>
<organism evidence="6 7">
    <name type="scientific">Turnera subulata</name>
    <dbReference type="NCBI Taxonomy" id="218843"/>
    <lineage>
        <taxon>Eukaryota</taxon>
        <taxon>Viridiplantae</taxon>
        <taxon>Streptophyta</taxon>
        <taxon>Embryophyta</taxon>
        <taxon>Tracheophyta</taxon>
        <taxon>Spermatophyta</taxon>
        <taxon>Magnoliopsida</taxon>
        <taxon>eudicotyledons</taxon>
        <taxon>Gunneridae</taxon>
        <taxon>Pentapetalae</taxon>
        <taxon>rosids</taxon>
        <taxon>fabids</taxon>
        <taxon>Malpighiales</taxon>
        <taxon>Passifloraceae</taxon>
        <taxon>Turnera</taxon>
    </lineage>
</organism>
<reference evidence="6" key="1">
    <citation type="submission" date="2022-02" db="EMBL/GenBank/DDBJ databases">
        <authorList>
            <person name="Henning P.M."/>
            <person name="McCubbin A.G."/>
            <person name="Shore J.S."/>
        </authorList>
    </citation>
    <scope>NUCLEOTIDE SEQUENCE</scope>
    <source>
        <strain evidence="6">F60SS</strain>
        <tissue evidence="6">Leaves</tissue>
    </source>
</reference>
<dbReference type="PANTHER" id="PTHR12537:SF137">
    <property type="entry name" value="PUMILIO HOMOLOG 16-RELATED"/>
    <property type="match status" value="1"/>
</dbReference>
<dbReference type="EMBL" id="JAKUCV010006903">
    <property type="protein sequence ID" value="KAJ4825457.1"/>
    <property type="molecule type" value="Genomic_DNA"/>
</dbReference>
<accession>A0A9Q0F7T5</accession>
<evidence type="ECO:0000256" key="4">
    <source>
        <dbReference type="PROSITE-ProRule" id="PRU00317"/>
    </source>
</evidence>
<proteinExistence type="predicted"/>
<dbReference type="AlphaFoldDB" id="A0A9Q0F7T5"/>
<dbReference type="SUPFAM" id="SSF48371">
    <property type="entry name" value="ARM repeat"/>
    <property type="match status" value="1"/>
</dbReference>
<dbReference type="PROSITE" id="PS50302">
    <property type="entry name" value="PUM"/>
    <property type="match status" value="2"/>
</dbReference>
<dbReference type="InterPro" id="IPR011989">
    <property type="entry name" value="ARM-like"/>
</dbReference>
<dbReference type="InterPro" id="IPR016024">
    <property type="entry name" value="ARM-type_fold"/>
</dbReference>
<gene>
    <name evidence="6" type="ORF">Tsubulata_047216</name>
</gene>
<dbReference type="Pfam" id="PF00806">
    <property type="entry name" value="PUF"/>
    <property type="match status" value="5"/>
</dbReference>
<dbReference type="InterPro" id="IPR001313">
    <property type="entry name" value="Pumilio_RNA-bd_rpt"/>
</dbReference>
<dbReference type="PROSITE" id="PS50303">
    <property type="entry name" value="PUM_HD"/>
    <property type="match status" value="1"/>
</dbReference>
<evidence type="ECO:0000256" key="1">
    <source>
        <dbReference type="ARBA" id="ARBA00022737"/>
    </source>
</evidence>
<keyword evidence="7" id="KW-1185">Reference proteome</keyword>
<sequence length="490" mass="54289">MEKSTTTGVTASMCTPTGTDPHMIEALTQNLGNLCVVQDHHHHHQASTPITTTTATTHSNPVLTETLIQPVSDIGCWGSPQQQQQQQQTNPLSFNPLLSLEYLGGSSSTTSSSPFLAAAVPNYYYYNSNHHQKVDQLLLDTNGINISSIIYYVGRMEGQSFIRFATSPEGSRLLQEILKLKDAGGTAHIFRQVLPSMFHLMMDHCGAYVFLRLVESCTTTNPTHLTLIIHDLTRDPHAFLSLILTKNGANSLKKLLKLLKNSPLVFNIISLLASQFYPIMTHRSASYVISECIDQLDPHHNSLLHEAAIAHCLDLAIHKQGCLSLYKFMDNIQGLQRHRLLDTIAANAVFLAQDPAGNYVVQKLLALNNPAFTAKICGLLRGHYAPLCFQRGGSHVVEKCLHTLHLNLVLQELLANTNQLLQIAKDRYGNYVVQKALIISREAESPLYHTLLAALSPHLDLLRFGCARNVHNLVHEATKLHIPPQSTPLK</sequence>
<feature type="domain" description="PUM-HD" evidence="5">
    <location>
        <begin position="133"/>
        <end position="481"/>
    </location>
</feature>
<keyword evidence="2" id="KW-0810">Translation regulation</keyword>
<dbReference type="GO" id="GO:0003729">
    <property type="term" value="F:mRNA binding"/>
    <property type="evidence" value="ECO:0007669"/>
    <property type="project" value="TreeGrafter"/>
</dbReference>
<dbReference type="Gene3D" id="1.25.10.10">
    <property type="entry name" value="Leucine-rich Repeat Variant"/>
    <property type="match status" value="1"/>
</dbReference>
<reference evidence="6" key="2">
    <citation type="journal article" date="2023" name="Plants (Basel)">
        <title>Annotation of the Turnera subulata (Passifloraceae) Draft Genome Reveals the S-Locus Evolved after the Divergence of Turneroideae from Passifloroideae in a Stepwise Manner.</title>
        <authorList>
            <person name="Henning P.M."/>
            <person name="Roalson E.H."/>
            <person name="Mir W."/>
            <person name="McCubbin A.G."/>
            <person name="Shore J.S."/>
        </authorList>
    </citation>
    <scope>NUCLEOTIDE SEQUENCE</scope>
    <source>
        <strain evidence="6">F60SS</strain>
    </source>
</reference>
<keyword evidence="3" id="KW-0694">RNA-binding</keyword>
<feature type="repeat" description="Pumilio" evidence="4">
    <location>
        <begin position="412"/>
        <end position="453"/>
    </location>
</feature>
<dbReference type="PANTHER" id="PTHR12537">
    <property type="entry name" value="RNA BINDING PROTEIN PUMILIO-RELATED"/>
    <property type="match status" value="1"/>
</dbReference>
<feature type="repeat" description="Pumilio" evidence="4">
    <location>
        <begin position="343"/>
        <end position="378"/>
    </location>
</feature>
<evidence type="ECO:0000313" key="6">
    <source>
        <dbReference type="EMBL" id="KAJ4825457.1"/>
    </source>
</evidence>
<protein>
    <recommendedName>
        <fullName evidence="5">PUM-HD domain-containing protein</fullName>
    </recommendedName>
</protein>
<dbReference type="OrthoDB" id="668540at2759"/>
<dbReference type="SMART" id="SM00025">
    <property type="entry name" value="Pumilio"/>
    <property type="match status" value="8"/>
</dbReference>
<comment type="caution">
    <text evidence="6">The sequence shown here is derived from an EMBL/GenBank/DDBJ whole genome shotgun (WGS) entry which is preliminary data.</text>
</comment>
<evidence type="ECO:0000259" key="5">
    <source>
        <dbReference type="PROSITE" id="PS50303"/>
    </source>
</evidence>
<evidence type="ECO:0000313" key="7">
    <source>
        <dbReference type="Proteomes" id="UP001141552"/>
    </source>
</evidence>
<evidence type="ECO:0000256" key="3">
    <source>
        <dbReference type="ARBA" id="ARBA00022884"/>
    </source>
</evidence>
<dbReference type="GO" id="GO:0006417">
    <property type="term" value="P:regulation of translation"/>
    <property type="evidence" value="ECO:0007669"/>
    <property type="project" value="UniProtKB-KW"/>
</dbReference>
<keyword evidence="1" id="KW-0677">Repeat</keyword>
<dbReference type="Proteomes" id="UP001141552">
    <property type="component" value="Unassembled WGS sequence"/>
</dbReference>